<dbReference type="RefSeq" id="WP_020375196.1">
    <property type="nucleotide sequence ID" value="NZ_FWWY01000001.1"/>
</dbReference>
<dbReference type="InterPro" id="IPR041468">
    <property type="entry name" value="HTH_ParB/Spo0J"/>
</dbReference>
<dbReference type="AlphaFoldDB" id="A0A1W1WBA1"/>
<dbReference type="InterPro" id="IPR003115">
    <property type="entry name" value="ParB_N"/>
</dbReference>
<dbReference type="GO" id="GO:0003677">
    <property type="term" value="F:DNA binding"/>
    <property type="evidence" value="ECO:0007669"/>
    <property type="project" value="UniProtKB-KW"/>
</dbReference>
<comment type="similarity">
    <text evidence="2">Belongs to the ParB family.</text>
</comment>
<dbReference type="Proteomes" id="UP000192660">
    <property type="component" value="Unassembled WGS sequence"/>
</dbReference>
<dbReference type="Pfam" id="PF02195">
    <property type="entry name" value="ParB_N"/>
    <property type="match status" value="1"/>
</dbReference>
<evidence type="ECO:0000256" key="5">
    <source>
        <dbReference type="SAM" id="MobiDB-lite"/>
    </source>
</evidence>
<name>A0A1W1WBA1_SULTA</name>
<dbReference type="InterPro" id="IPR050336">
    <property type="entry name" value="Chromosome_partition/occlusion"/>
</dbReference>
<dbReference type="PROSITE" id="PS50943">
    <property type="entry name" value="HTH_CROC1"/>
    <property type="match status" value="1"/>
</dbReference>
<evidence type="ECO:0000313" key="7">
    <source>
        <dbReference type="EMBL" id="SMC03547.1"/>
    </source>
</evidence>
<keyword evidence="4" id="KW-0238">DNA-binding</keyword>
<dbReference type="GO" id="GO:0007059">
    <property type="term" value="P:chromosome segregation"/>
    <property type="evidence" value="ECO:0007669"/>
    <property type="project" value="UniProtKB-KW"/>
</dbReference>
<dbReference type="PANTHER" id="PTHR33375:SF1">
    <property type="entry name" value="CHROMOSOME-PARTITIONING PROTEIN PARB-RELATED"/>
    <property type="match status" value="1"/>
</dbReference>
<gene>
    <name evidence="7" type="ORF">SAMN00768000_1143</name>
</gene>
<proteinExistence type="inferred from homology"/>
<evidence type="ECO:0000313" key="8">
    <source>
        <dbReference type="Proteomes" id="UP000192660"/>
    </source>
</evidence>
<dbReference type="STRING" id="28034.BFX07_04040"/>
<comment type="subcellular location">
    <subcellularLocation>
        <location evidence="1">Cytoplasm</location>
        <location evidence="1">Nucleoid</location>
    </subcellularLocation>
</comment>
<dbReference type="FunFam" id="3.90.1530.30:FF:000001">
    <property type="entry name" value="Chromosome partitioning protein ParB"/>
    <property type="match status" value="1"/>
</dbReference>
<dbReference type="FunFam" id="1.10.10.2830:FF:000001">
    <property type="entry name" value="Chromosome partitioning protein ParB"/>
    <property type="match status" value="1"/>
</dbReference>
<dbReference type="Gene3D" id="1.10.10.2830">
    <property type="match status" value="1"/>
</dbReference>
<dbReference type="InterPro" id="IPR036086">
    <property type="entry name" value="ParB/Sulfiredoxin_sf"/>
</dbReference>
<dbReference type="EMBL" id="FWWY01000001">
    <property type="protein sequence ID" value="SMC03547.1"/>
    <property type="molecule type" value="Genomic_DNA"/>
</dbReference>
<dbReference type="Gene3D" id="3.90.1530.30">
    <property type="match status" value="1"/>
</dbReference>
<evidence type="ECO:0000256" key="1">
    <source>
        <dbReference type="ARBA" id="ARBA00004453"/>
    </source>
</evidence>
<dbReference type="NCBIfam" id="TIGR00180">
    <property type="entry name" value="parB_part"/>
    <property type="match status" value="1"/>
</dbReference>
<dbReference type="Pfam" id="PF17762">
    <property type="entry name" value="HTH_ParB"/>
    <property type="match status" value="1"/>
</dbReference>
<dbReference type="CDD" id="cd00093">
    <property type="entry name" value="HTH_XRE"/>
    <property type="match status" value="1"/>
</dbReference>
<dbReference type="GO" id="GO:0009295">
    <property type="term" value="C:nucleoid"/>
    <property type="evidence" value="ECO:0007669"/>
    <property type="project" value="UniProtKB-SubCell"/>
</dbReference>
<dbReference type="InterPro" id="IPR057240">
    <property type="entry name" value="ParB_dimer_C"/>
</dbReference>
<dbReference type="CDD" id="cd16393">
    <property type="entry name" value="SPO0J_N"/>
    <property type="match status" value="1"/>
</dbReference>
<dbReference type="Pfam" id="PF23552">
    <property type="entry name" value="ParB_C"/>
    <property type="match status" value="1"/>
</dbReference>
<accession>A0A1W1WBA1</accession>
<reference evidence="8" key="1">
    <citation type="submission" date="2017-04" db="EMBL/GenBank/DDBJ databases">
        <authorList>
            <person name="Varghese N."/>
            <person name="Submissions S."/>
        </authorList>
    </citation>
    <scope>NUCLEOTIDE SEQUENCE [LARGE SCALE GENOMIC DNA]</scope>
    <source>
        <strain evidence="8">DSM 9293</strain>
    </source>
</reference>
<dbReference type="OrthoDB" id="9802051at2"/>
<feature type="region of interest" description="Disordered" evidence="5">
    <location>
        <begin position="1"/>
        <end position="28"/>
    </location>
</feature>
<dbReference type="SUPFAM" id="SSF110849">
    <property type="entry name" value="ParB/Sulfiredoxin"/>
    <property type="match status" value="1"/>
</dbReference>
<sequence length="297" mass="33390">MAKSRGLGRGLSSLIPEGSHNGGNIGGDMTSGVEQIPIERIHSSPFQPRRHFAENELNELSASIRVHGVIQPIVVRPSSTGGGYELVAGERRYRAAKSAQMDKIPAIIRSMSDQEAMEIALVENLQRSDLNPMEESWAYHKLTQELGWTQEQIGERVGKSRSHIANYLRLLSLEPEIQQWVAEQKLTVAHAKFLLSLDPGKRLELAERAVKEEWTLRQLETHAAMLTVTKAPQIKKPDVHIAVTEEQLRRRFGTKVRVKGDLNKGRIEIPYHTVEELERILEILEEHPQAASGDFVV</sequence>
<evidence type="ECO:0000256" key="4">
    <source>
        <dbReference type="ARBA" id="ARBA00023125"/>
    </source>
</evidence>
<evidence type="ECO:0000256" key="3">
    <source>
        <dbReference type="ARBA" id="ARBA00022829"/>
    </source>
</evidence>
<protein>
    <submittedName>
        <fullName evidence="7">Chromosome partitioning protein, ParB family</fullName>
    </submittedName>
</protein>
<evidence type="ECO:0000256" key="2">
    <source>
        <dbReference type="ARBA" id="ARBA00006295"/>
    </source>
</evidence>
<keyword evidence="8" id="KW-1185">Reference proteome</keyword>
<keyword evidence="3" id="KW-0159">Chromosome partition</keyword>
<dbReference type="SMART" id="SM00470">
    <property type="entry name" value="ParB"/>
    <property type="match status" value="1"/>
</dbReference>
<dbReference type="GO" id="GO:0005694">
    <property type="term" value="C:chromosome"/>
    <property type="evidence" value="ECO:0007669"/>
    <property type="project" value="TreeGrafter"/>
</dbReference>
<dbReference type="InterPro" id="IPR004437">
    <property type="entry name" value="ParB/RepB/Spo0J"/>
</dbReference>
<dbReference type="InterPro" id="IPR001387">
    <property type="entry name" value="Cro/C1-type_HTH"/>
</dbReference>
<dbReference type="PANTHER" id="PTHR33375">
    <property type="entry name" value="CHROMOSOME-PARTITIONING PROTEIN PARB-RELATED"/>
    <property type="match status" value="1"/>
</dbReference>
<organism evidence="7 8">
    <name type="scientific">Sulfobacillus thermosulfidooxidans (strain DSM 9293 / VKM B-1269 / AT-1)</name>
    <dbReference type="NCBI Taxonomy" id="929705"/>
    <lineage>
        <taxon>Bacteria</taxon>
        <taxon>Bacillati</taxon>
        <taxon>Bacillota</taxon>
        <taxon>Clostridia</taxon>
        <taxon>Eubacteriales</taxon>
        <taxon>Clostridiales Family XVII. Incertae Sedis</taxon>
        <taxon>Sulfobacillus</taxon>
    </lineage>
</organism>
<evidence type="ECO:0000259" key="6">
    <source>
        <dbReference type="PROSITE" id="PS50943"/>
    </source>
</evidence>
<feature type="domain" description="HTH cro/C1-type" evidence="6">
    <location>
        <begin position="144"/>
        <end position="169"/>
    </location>
</feature>